<dbReference type="InterPro" id="IPR020583">
    <property type="entry name" value="Inositol_monoP_metal-BS"/>
</dbReference>
<evidence type="ECO:0000313" key="4">
    <source>
        <dbReference type="EMBL" id="GAA0305380.1"/>
    </source>
</evidence>
<dbReference type="SUPFAM" id="SSF56655">
    <property type="entry name" value="Carbohydrate phosphatase"/>
    <property type="match status" value="1"/>
</dbReference>
<dbReference type="PRINTS" id="PR00377">
    <property type="entry name" value="IMPHPHTASES"/>
</dbReference>
<dbReference type="PROSITE" id="PS00629">
    <property type="entry name" value="IMP_1"/>
    <property type="match status" value="1"/>
</dbReference>
<comment type="caution">
    <text evidence="4">The sequence shown here is derived from an EMBL/GenBank/DDBJ whole genome shotgun (WGS) entry which is preliminary data.</text>
</comment>
<proteinExistence type="predicted"/>
<name>A0ABN0VIN6_9ACTN</name>
<dbReference type="PANTHER" id="PTHR20854">
    <property type="entry name" value="INOSITOL MONOPHOSPHATASE"/>
    <property type="match status" value="1"/>
</dbReference>
<keyword evidence="3" id="KW-0460">Magnesium</keyword>
<dbReference type="CDD" id="cd01637">
    <property type="entry name" value="IMPase_like"/>
    <property type="match status" value="1"/>
</dbReference>
<evidence type="ECO:0000313" key="5">
    <source>
        <dbReference type="Proteomes" id="UP001501867"/>
    </source>
</evidence>
<evidence type="ECO:0000256" key="2">
    <source>
        <dbReference type="ARBA" id="ARBA00022801"/>
    </source>
</evidence>
<reference evidence="4 5" key="1">
    <citation type="journal article" date="2019" name="Int. J. Syst. Evol. Microbiol.">
        <title>The Global Catalogue of Microorganisms (GCM) 10K type strain sequencing project: providing services to taxonomists for standard genome sequencing and annotation.</title>
        <authorList>
            <consortium name="The Broad Institute Genomics Platform"/>
            <consortium name="The Broad Institute Genome Sequencing Center for Infectious Disease"/>
            <person name="Wu L."/>
            <person name="Ma J."/>
        </authorList>
    </citation>
    <scope>NUCLEOTIDE SEQUENCE [LARGE SCALE GENOMIC DNA]</scope>
    <source>
        <strain evidence="4 5">JCM 4505</strain>
    </source>
</reference>
<sequence>MSEAENVRRVLLEAADRYLRSPDRTAEIKGVRDLVTETDRAIGRFLADRLTTVRGDAPVYAEDLPVGALHRAASSPMLADGPRWRWRLDPVDGTVNFARGLPWYSVCVTLEQEDRAELAVVLDAEHGRLVTAVAGGGAVRHTVTPGGFAADTGLAEPVHTVSRPVDASLVSVMLTPKMSKGARAATLRLIDHLLDHTQGVRIVVSQALEAVMLAQGQLDAVVSLESSGGWTRSAAMLFACEAGGRVTELHDISGGRTGFLLSAGEEFTRWLGEWCVSHGITPVARVEG</sequence>
<dbReference type="Pfam" id="PF00459">
    <property type="entry name" value="Inositol_P"/>
    <property type="match status" value="1"/>
</dbReference>
<dbReference type="Proteomes" id="UP001501867">
    <property type="component" value="Unassembled WGS sequence"/>
</dbReference>
<dbReference type="Gene3D" id="3.40.190.80">
    <property type="match status" value="1"/>
</dbReference>
<evidence type="ECO:0000256" key="3">
    <source>
        <dbReference type="ARBA" id="ARBA00022842"/>
    </source>
</evidence>
<accession>A0ABN0VIN6</accession>
<dbReference type="RefSeq" id="WP_344163823.1">
    <property type="nucleotide sequence ID" value="NZ_BAAABV010000023.1"/>
</dbReference>
<organism evidence="4 5">
    <name type="scientific">Streptomyces polychromogenes</name>
    <dbReference type="NCBI Taxonomy" id="67342"/>
    <lineage>
        <taxon>Bacteria</taxon>
        <taxon>Bacillati</taxon>
        <taxon>Actinomycetota</taxon>
        <taxon>Actinomycetes</taxon>
        <taxon>Kitasatosporales</taxon>
        <taxon>Streptomycetaceae</taxon>
        <taxon>Streptomyces</taxon>
    </lineage>
</organism>
<keyword evidence="2" id="KW-0378">Hydrolase</keyword>
<evidence type="ECO:0000256" key="1">
    <source>
        <dbReference type="ARBA" id="ARBA00022723"/>
    </source>
</evidence>
<dbReference type="Gene3D" id="3.30.540.10">
    <property type="entry name" value="Fructose-1,6-Bisphosphatase, subunit A, domain 1"/>
    <property type="match status" value="1"/>
</dbReference>
<protein>
    <submittedName>
        <fullName evidence="4">Inositol monophosphatase family protein</fullName>
    </submittedName>
</protein>
<keyword evidence="5" id="KW-1185">Reference proteome</keyword>
<dbReference type="EMBL" id="BAAABV010000023">
    <property type="protein sequence ID" value="GAA0305380.1"/>
    <property type="molecule type" value="Genomic_DNA"/>
</dbReference>
<dbReference type="PANTHER" id="PTHR20854:SF4">
    <property type="entry name" value="INOSITOL-1-MONOPHOSPHATASE-RELATED"/>
    <property type="match status" value="1"/>
</dbReference>
<keyword evidence="1" id="KW-0479">Metal-binding</keyword>
<dbReference type="InterPro" id="IPR000760">
    <property type="entry name" value="Inositol_monophosphatase-like"/>
</dbReference>
<gene>
    <name evidence="4" type="ORF">GCM10010302_50040</name>
</gene>